<gene>
    <name evidence="2" type="ORF">JOC73_000943</name>
</gene>
<name>A0ABS2NNN1_9FIRM</name>
<feature type="transmembrane region" description="Helical" evidence="1">
    <location>
        <begin position="84"/>
        <end position="111"/>
    </location>
</feature>
<dbReference type="PANTHER" id="PTHR39165:SF1">
    <property type="entry name" value="DUF456 DOMAIN-CONTAINING PROTEIN"/>
    <property type="match status" value="1"/>
</dbReference>
<proteinExistence type="predicted"/>
<feature type="transmembrane region" description="Helical" evidence="1">
    <location>
        <begin position="132"/>
        <end position="153"/>
    </location>
</feature>
<keyword evidence="1" id="KW-0472">Membrane</keyword>
<reference evidence="2 3" key="1">
    <citation type="submission" date="2021-01" db="EMBL/GenBank/DDBJ databases">
        <title>Genomic Encyclopedia of Type Strains, Phase IV (KMG-IV): sequencing the most valuable type-strain genomes for metagenomic binning, comparative biology and taxonomic classification.</title>
        <authorList>
            <person name="Goeker M."/>
        </authorList>
    </citation>
    <scope>NUCLEOTIDE SEQUENCE [LARGE SCALE GENOMIC DNA]</scope>
    <source>
        <strain evidence="2 3">DSM 25890</strain>
    </source>
</reference>
<evidence type="ECO:0000313" key="3">
    <source>
        <dbReference type="Proteomes" id="UP001314796"/>
    </source>
</evidence>
<evidence type="ECO:0000313" key="2">
    <source>
        <dbReference type="EMBL" id="MBM7614432.1"/>
    </source>
</evidence>
<dbReference type="Proteomes" id="UP001314796">
    <property type="component" value="Unassembled WGS sequence"/>
</dbReference>
<dbReference type="RefSeq" id="WP_204400698.1">
    <property type="nucleotide sequence ID" value="NZ_JAFBEE010000004.1"/>
</dbReference>
<accession>A0ABS2NNN1</accession>
<comment type="caution">
    <text evidence="2">The sequence shown here is derived from an EMBL/GenBank/DDBJ whole genome shotgun (WGS) entry which is preliminary data.</text>
</comment>
<keyword evidence="1" id="KW-1133">Transmembrane helix</keyword>
<evidence type="ECO:0000256" key="1">
    <source>
        <dbReference type="SAM" id="Phobius"/>
    </source>
</evidence>
<dbReference type="EMBL" id="JAFBEE010000004">
    <property type="protein sequence ID" value="MBM7614432.1"/>
    <property type="molecule type" value="Genomic_DNA"/>
</dbReference>
<dbReference type="Pfam" id="PF04306">
    <property type="entry name" value="DUF456"/>
    <property type="match status" value="1"/>
</dbReference>
<organism evidence="2 3">
    <name type="scientific">Alkaliphilus hydrothermalis</name>
    <dbReference type="NCBI Taxonomy" id="1482730"/>
    <lineage>
        <taxon>Bacteria</taxon>
        <taxon>Bacillati</taxon>
        <taxon>Bacillota</taxon>
        <taxon>Clostridia</taxon>
        <taxon>Peptostreptococcales</taxon>
        <taxon>Natronincolaceae</taxon>
        <taxon>Alkaliphilus</taxon>
    </lineage>
</organism>
<dbReference type="InterPro" id="IPR007403">
    <property type="entry name" value="DUF456"/>
</dbReference>
<keyword evidence="1" id="KW-0812">Transmembrane</keyword>
<dbReference type="PANTHER" id="PTHR39165">
    <property type="entry name" value="IG HYPOTHETICAL 17883"/>
    <property type="match status" value="1"/>
</dbReference>
<feature type="transmembrane region" description="Helical" evidence="1">
    <location>
        <begin position="51"/>
        <end position="72"/>
    </location>
</feature>
<keyword evidence="3" id="KW-1185">Reference proteome</keyword>
<sequence>MNYYLFFSVILIILGIIGIFVAFLPGPILVLAGIVLYGWSTSFTVISLKVIVLFGLLTLGGILFDYLASFISAKKFNVSKTGTWGLIIGGIVGFLLLNLIGLVVGQFLGIMAGEILSGKNLKSSIKSGTASLVGYVLSIIVNVIIVTIMMGYFSLVVLT</sequence>
<protein>
    <submittedName>
        <fullName evidence="2">Uncharacterized protein YqgC (DUF456 family)</fullName>
    </submittedName>
</protein>
<feature type="transmembrane region" description="Helical" evidence="1">
    <location>
        <begin position="6"/>
        <end position="39"/>
    </location>
</feature>